<dbReference type="RefSeq" id="WP_185251948.1">
    <property type="nucleotide sequence ID" value="NZ_JACKXE010000001.1"/>
</dbReference>
<feature type="region of interest" description="Disordered" evidence="1">
    <location>
        <begin position="151"/>
        <end position="171"/>
    </location>
</feature>
<evidence type="ECO:0000313" key="3">
    <source>
        <dbReference type="Proteomes" id="UP000523955"/>
    </source>
</evidence>
<sequence>MGDVRQGRWGARIDGDFVVFLIGAQIDPRHPVRTLRDLGGMRGMPYMLQHLTEHPEKGLLHYETYGLTFNVQYWRSFEHLERFARDDSAPHVPAWRNYWRRVGSDPRSGIWHETFLVRDGEYEAVYANTEPRGLGRAGDLVSLREDSRARGRLKRLTTTDGPGDRAADRAD</sequence>
<dbReference type="Proteomes" id="UP000523955">
    <property type="component" value="Unassembled WGS sequence"/>
</dbReference>
<accession>A0A7X0REB1</accession>
<dbReference type="EMBL" id="JACKXE010000001">
    <property type="protein sequence ID" value="MBB6626706.1"/>
    <property type="molecule type" value="Genomic_DNA"/>
</dbReference>
<name>A0A7X0REB1_9ACTN</name>
<gene>
    <name evidence="2" type="ORF">H5V45_05150</name>
</gene>
<feature type="compositionally biased region" description="Basic and acidic residues" evidence="1">
    <location>
        <begin position="162"/>
        <end position="171"/>
    </location>
</feature>
<dbReference type="InterPro" id="IPR025444">
    <property type="entry name" value="Monooxy_af470"/>
</dbReference>
<evidence type="ECO:0000313" key="2">
    <source>
        <dbReference type="EMBL" id="MBB6626706.1"/>
    </source>
</evidence>
<comment type="caution">
    <text evidence="2">The sequence shown here is derived from an EMBL/GenBank/DDBJ whole genome shotgun (WGS) entry which is preliminary data.</text>
</comment>
<reference evidence="2 3" key="1">
    <citation type="submission" date="2020-08" db="EMBL/GenBank/DDBJ databases">
        <authorList>
            <person name="Seo M.-J."/>
        </authorList>
    </citation>
    <scope>NUCLEOTIDE SEQUENCE [LARGE SCALE GENOMIC DNA]</scope>
    <source>
        <strain evidence="2 3">KIGAM211</strain>
    </source>
</reference>
<dbReference type="AlphaFoldDB" id="A0A7X0REB1"/>
<keyword evidence="3" id="KW-1185">Reference proteome</keyword>
<evidence type="ECO:0000256" key="1">
    <source>
        <dbReference type="SAM" id="MobiDB-lite"/>
    </source>
</evidence>
<organism evidence="2 3">
    <name type="scientific">Nocardioides luti</name>
    <dbReference type="NCBI Taxonomy" id="2761101"/>
    <lineage>
        <taxon>Bacteria</taxon>
        <taxon>Bacillati</taxon>
        <taxon>Actinomycetota</taxon>
        <taxon>Actinomycetes</taxon>
        <taxon>Propionibacteriales</taxon>
        <taxon>Nocardioidaceae</taxon>
        <taxon>Nocardioides</taxon>
    </lineage>
</organism>
<proteinExistence type="predicted"/>
<protein>
    <submittedName>
        <fullName evidence="2">DUF4188 domain-containing protein</fullName>
    </submittedName>
</protein>
<dbReference type="Pfam" id="PF13826">
    <property type="entry name" value="Monooxy_af470-like"/>
    <property type="match status" value="1"/>
</dbReference>